<feature type="transmembrane region" description="Helical" evidence="10">
    <location>
        <begin position="294"/>
        <end position="315"/>
    </location>
</feature>
<dbReference type="GO" id="GO:0050916">
    <property type="term" value="P:sensory perception of sweet taste"/>
    <property type="evidence" value="ECO:0007669"/>
    <property type="project" value="UniProtKB-ARBA"/>
</dbReference>
<comment type="caution">
    <text evidence="11">The sequence shown here is derived from an EMBL/GenBank/DDBJ whole genome shotgun (WGS) entry which is preliminary data.</text>
</comment>
<evidence type="ECO:0000256" key="10">
    <source>
        <dbReference type="SAM" id="Phobius"/>
    </source>
</evidence>
<feature type="region of interest" description="Disordered" evidence="9">
    <location>
        <begin position="1"/>
        <end position="20"/>
    </location>
</feature>
<feature type="transmembrane region" description="Helical" evidence="10">
    <location>
        <begin position="189"/>
        <end position="207"/>
    </location>
</feature>
<evidence type="ECO:0000256" key="5">
    <source>
        <dbReference type="ARBA" id="ARBA00022989"/>
    </source>
</evidence>
<evidence type="ECO:0000313" key="12">
    <source>
        <dbReference type="Proteomes" id="UP000292052"/>
    </source>
</evidence>
<comment type="function">
    <text evidence="8">Plays a role in the sugar gustatory response.</text>
</comment>
<comment type="subcellular location">
    <subcellularLocation>
        <location evidence="1">Cell membrane</location>
        <topology evidence="1">Multi-pass membrane protein</topology>
    </subcellularLocation>
</comment>
<accession>A0A482W4Y3</accession>
<comment type="similarity">
    <text evidence="2">Belongs to the insect chemoreceptor superfamily. Gustatory receptor (GR) family. Gr5a subfamily.</text>
</comment>
<feature type="transmembrane region" description="Helical" evidence="10">
    <location>
        <begin position="62"/>
        <end position="81"/>
    </location>
</feature>
<dbReference type="STRING" id="1661398.A0A482W4Y3"/>
<evidence type="ECO:0000256" key="6">
    <source>
        <dbReference type="ARBA" id="ARBA00023136"/>
    </source>
</evidence>
<dbReference type="PANTHER" id="PTHR21421">
    <property type="entry name" value="GUSTATORY RECEPTOR"/>
    <property type="match status" value="1"/>
</dbReference>
<evidence type="ECO:0000256" key="4">
    <source>
        <dbReference type="ARBA" id="ARBA00022692"/>
    </source>
</evidence>
<keyword evidence="6 10" id="KW-0472">Membrane</keyword>
<gene>
    <name evidence="11" type="ORF">BDFB_003655</name>
</gene>
<feature type="transmembrane region" description="Helical" evidence="10">
    <location>
        <begin position="400"/>
        <end position="418"/>
    </location>
</feature>
<keyword evidence="12" id="KW-1185">Reference proteome</keyword>
<sequence>MSVNIRKKVAMSGSKPTTRPPTTHNCLRIVLITAQAMGNFAIDNLRAEEPGKLKFKFKSWKVLHTALFSFAYLFCASFSLYKSLTVGILLNQLISPLFYFHSFITSLLFLQLAYRWPHFMAQWSKIEIHLLKNYKATTDLSKKINYSAVTMILVALLEHTLAVCNFVYSSNCQNSSTGAEHLFKKEFHFIFNYMPYHFIFGLLLTFISWTATFLWNFADVFIVLISMIMTERFRQINQKIKINVEEVNSSSNDSSASFIKVYNTDFPKAEYKLWRQIREDYNNLNNIMSHLDQILSNLVLLSYSFNLTFILVQLFNSLRQMDSVIEGIYFFYSFGFVIARIVTVSIFGALINEESQAAMPYLTSLPTEFYNEEIQRLITQIHVDSAALTGHNFFRITKGLVLSVAAAIITYELVLIQFNQATLNKYMTANETICF</sequence>
<dbReference type="GO" id="GO:0007165">
    <property type="term" value="P:signal transduction"/>
    <property type="evidence" value="ECO:0007669"/>
    <property type="project" value="UniProtKB-KW"/>
</dbReference>
<dbReference type="OrthoDB" id="5800391at2759"/>
<dbReference type="AlphaFoldDB" id="A0A482W4Y3"/>
<keyword evidence="8" id="KW-0807">Transducer</keyword>
<dbReference type="EMBL" id="QDEB01031396">
    <property type="protein sequence ID" value="RZC39789.1"/>
    <property type="molecule type" value="Genomic_DNA"/>
</dbReference>
<feature type="transmembrane region" description="Helical" evidence="10">
    <location>
        <begin position="144"/>
        <end position="168"/>
    </location>
</feature>
<evidence type="ECO:0000256" key="1">
    <source>
        <dbReference type="ARBA" id="ARBA00004651"/>
    </source>
</evidence>
<evidence type="ECO:0000256" key="9">
    <source>
        <dbReference type="SAM" id="MobiDB-lite"/>
    </source>
</evidence>
<dbReference type="InterPro" id="IPR009318">
    <property type="entry name" value="Gustatory_rcpt"/>
</dbReference>
<feature type="transmembrane region" description="Helical" evidence="10">
    <location>
        <begin position="93"/>
        <end position="114"/>
    </location>
</feature>
<dbReference type="Proteomes" id="UP000292052">
    <property type="component" value="Unassembled WGS sequence"/>
</dbReference>
<keyword evidence="7 8" id="KW-0675">Receptor</keyword>
<dbReference type="PANTHER" id="PTHR21421:SF29">
    <property type="entry name" value="GUSTATORY RECEPTOR 5A FOR TREHALOSE-RELATED"/>
    <property type="match status" value="1"/>
</dbReference>
<keyword evidence="3" id="KW-1003">Cell membrane</keyword>
<evidence type="ECO:0000256" key="2">
    <source>
        <dbReference type="ARBA" id="ARBA00005327"/>
    </source>
</evidence>
<keyword evidence="4 10" id="KW-0812">Transmembrane</keyword>
<dbReference type="GO" id="GO:0008527">
    <property type="term" value="F:taste receptor activity"/>
    <property type="evidence" value="ECO:0007669"/>
    <property type="project" value="InterPro"/>
</dbReference>
<protein>
    <recommendedName>
        <fullName evidence="8">Gustatory receptor</fullName>
    </recommendedName>
</protein>
<evidence type="ECO:0000313" key="11">
    <source>
        <dbReference type="EMBL" id="RZC39789.1"/>
    </source>
</evidence>
<dbReference type="Pfam" id="PF06151">
    <property type="entry name" value="Trehalose_recp"/>
    <property type="match status" value="2"/>
</dbReference>
<feature type="transmembrane region" description="Helical" evidence="10">
    <location>
        <begin position="327"/>
        <end position="351"/>
    </location>
</feature>
<proteinExistence type="inferred from homology"/>
<evidence type="ECO:0000256" key="3">
    <source>
        <dbReference type="ARBA" id="ARBA00022475"/>
    </source>
</evidence>
<evidence type="ECO:0000256" key="7">
    <source>
        <dbReference type="ARBA" id="ARBA00023170"/>
    </source>
</evidence>
<organism evidence="11 12">
    <name type="scientific">Asbolus verrucosus</name>
    <name type="common">Desert ironclad beetle</name>
    <dbReference type="NCBI Taxonomy" id="1661398"/>
    <lineage>
        <taxon>Eukaryota</taxon>
        <taxon>Metazoa</taxon>
        <taxon>Ecdysozoa</taxon>
        <taxon>Arthropoda</taxon>
        <taxon>Hexapoda</taxon>
        <taxon>Insecta</taxon>
        <taxon>Pterygota</taxon>
        <taxon>Neoptera</taxon>
        <taxon>Endopterygota</taxon>
        <taxon>Coleoptera</taxon>
        <taxon>Polyphaga</taxon>
        <taxon>Cucujiformia</taxon>
        <taxon>Tenebrionidae</taxon>
        <taxon>Pimeliinae</taxon>
        <taxon>Asbolus</taxon>
    </lineage>
</organism>
<evidence type="ECO:0000256" key="8">
    <source>
        <dbReference type="PIRNR" id="PIRNR038981"/>
    </source>
</evidence>
<reference evidence="11 12" key="1">
    <citation type="submission" date="2017-03" db="EMBL/GenBank/DDBJ databases">
        <title>Genome of the blue death feigning beetle - Asbolus verrucosus.</title>
        <authorList>
            <person name="Rider S.D."/>
        </authorList>
    </citation>
    <scope>NUCLEOTIDE SEQUENCE [LARGE SCALE GENOMIC DNA]</scope>
    <source>
        <strain evidence="11">Butters</strain>
        <tissue evidence="11">Head and leg muscle</tissue>
    </source>
</reference>
<dbReference type="GO" id="GO:0005886">
    <property type="term" value="C:plasma membrane"/>
    <property type="evidence" value="ECO:0007669"/>
    <property type="project" value="UniProtKB-SubCell"/>
</dbReference>
<keyword evidence="5 10" id="KW-1133">Transmembrane helix</keyword>
<feature type="transmembrane region" description="Helical" evidence="10">
    <location>
        <begin position="25"/>
        <end position="42"/>
    </location>
</feature>
<dbReference type="PIRSF" id="PIRSF038981">
    <property type="entry name" value="GRP"/>
    <property type="match status" value="1"/>
</dbReference>
<name>A0A482W4Y3_ASBVE</name>